<dbReference type="InterPro" id="IPR009822">
    <property type="entry name" value="YaeQ"/>
</dbReference>
<dbReference type="CDD" id="cd22368">
    <property type="entry name" value="YaeQ-like"/>
    <property type="match status" value="1"/>
</dbReference>
<reference evidence="1" key="1">
    <citation type="journal article" date="2000" name="J. Am. Chem. Soc.">
        <title>Long-Chain N-Acyl Amino Acid Antibiotics Isolated from Heterologously Expressed Environmental DNA.</title>
        <authorList>
            <person name="Brady S.F."/>
            <person name="Clardy J."/>
        </authorList>
    </citation>
    <scope>NUCLEOTIDE SEQUENCE</scope>
</reference>
<dbReference type="InterPro" id="IPR038590">
    <property type="entry name" value="YaeQ_sf"/>
</dbReference>
<dbReference type="Pfam" id="PF07152">
    <property type="entry name" value="YaeQ"/>
    <property type="match status" value="1"/>
</dbReference>
<sequence length="169" mass="18975">MDRNYYEDHLLTIARHPSETDERMMVRVLAFALHADEALSFGKRLSTDDEPDLWSKDLTGSIAAWIDVGQPDDKRIRKACGRAGQVYIYSYGGQASKLWWSHISEKLDRTRNLTVRSVPQPASKALASLADRAMELNCTIQDDQVWLANGREIVQIELGAVKSPPAAAY</sequence>
<organism evidence="1">
    <name type="scientific">uncultured bacterium CSL12</name>
    <dbReference type="NCBI Taxonomy" id="1091567"/>
    <lineage>
        <taxon>Bacteria</taxon>
        <taxon>environmental samples</taxon>
    </lineage>
</organism>
<reference evidence="1" key="2">
    <citation type="journal article" date="2011" name="J. Bacteriol.">
        <title>Long-chain N-acyl amino acid synthases are linked to the putative PEP-CTERM/exosortase protein-sorting system in Gram-negative bacteria.</title>
        <authorList>
            <person name="Craig J.W."/>
            <person name="Cherry M.A."/>
            <person name="Brady S.F."/>
        </authorList>
    </citation>
    <scope>NUCLEOTIDE SEQUENCE</scope>
</reference>
<dbReference type="PIRSF" id="PIRSF011484">
    <property type="entry name" value="YaeQ"/>
    <property type="match status" value="1"/>
</dbReference>
<proteinExistence type="predicted"/>
<dbReference type="InterPro" id="IPR011335">
    <property type="entry name" value="Restrct_endonuc-II-like"/>
</dbReference>
<dbReference type="AlphaFoldDB" id="G4WVG7"/>
<evidence type="ECO:0000313" key="1">
    <source>
        <dbReference type="EMBL" id="AEQ20419.1"/>
    </source>
</evidence>
<dbReference type="SMART" id="SM01322">
    <property type="entry name" value="YaeQ"/>
    <property type="match status" value="1"/>
</dbReference>
<dbReference type="PANTHER" id="PTHR38784:SF1">
    <property type="entry name" value="SUCROSE PHOSPHORYLASE"/>
    <property type="match status" value="1"/>
</dbReference>
<accession>G4WVG7</accession>
<dbReference type="PANTHER" id="PTHR38784">
    <property type="entry name" value="SUCROSE PHOSPHORYLASE"/>
    <property type="match status" value="1"/>
</dbReference>
<protein>
    <submittedName>
        <fullName evidence="1">YaeQ protein</fullName>
    </submittedName>
</protein>
<dbReference type="SUPFAM" id="SSF52980">
    <property type="entry name" value="Restriction endonuclease-like"/>
    <property type="match status" value="1"/>
</dbReference>
<dbReference type="Gene3D" id="3.10.640.10">
    <property type="entry name" value="Restriction endonuclease-like alpha-beta roll domain"/>
    <property type="match status" value="1"/>
</dbReference>
<name>G4WVG7_9BACT</name>
<dbReference type="EMBL" id="JF429409">
    <property type="protein sequence ID" value="AEQ20419.1"/>
    <property type="molecule type" value="Genomic_DNA"/>
</dbReference>